<evidence type="ECO:0000256" key="2">
    <source>
        <dbReference type="PIRSR" id="PIRSR639069-1"/>
    </source>
</evidence>
<reference evidence="5 6" key="1">
    <citation type="submission" date="2019-09" db="EMBL/GenBank/DDBJ databases">
        <title>Genome sequencing of strain KACC 19322.</title>
        <authorList>
            <person name="Heo J."/>
            <person name="Kim S.-J."/>
            <person name="Kim J.-S."/>
            <person name="Hong S.-B."/>
            <person name="Kwon S.-W."/>
        </authorList>
    </citation>
    <scope>NUCLEOTIDE SEQUENCE [LARGE SCALE GENOMIC DNA]</scope>
    <source>
        <strain evidence="5 6">KACC 19322</strain>
    </source>
</reference>
<feature type="binding site" evidence="3">
    <location>
        <position position="92"/>
    </location>
    <ligand>
        <name>substrate</name>
    </ligand>
</feature>
<protein>
    <submittedName>
        <fullName evidence="5">Acetylxylan esterase</fullName>
    </submittedName>
</protein>
<dbReference type="KEGG" id="lyk:FLP23_02410"/>
<evidence type="ECO:0000259" key="4">
    <source>
        <dbReference type="Pfam" id="PF05448"/>
    </source>
</evidence>
<evidence type="ECO:0000256" key="1">
    <source>
        <dbReference type="ARBA" id="ARBA00022801"/>
    </source>
</evidence>
<evidence type="ECO:0000313" key="5">
    <source>
        <dbReference type="EMBL" id="QEO08965.1"/>
    </source>
</evidence>
<dbReference type="OrthoDB" id="9770528at2"/>
<keyword evidence="6" id="KW-1185">Reference proteome</keyword>
<feature type="active site" description="Charge relay system" evidence="2">
    <location>
        <position position="273"/>
    </location>
</feature>
<dbReference type="InterPro" id="IPR008391">
    <property type="entry name" value="AXE1_dom"/>
</dbReference>
<dbReference type="GO" id="GO:0005976">
    <property type="term" value="P:polysaccharide metabolic process"/>
    <property type="evidence" value="ECO:0007669"/>
    <property type="project" value="TreeGrafter"/>
</dbReference>
<dbReference type="EMBL" id="CP043504">
    <property type="protein sequence ID" value="QEO08965.1"/>
    <property type="molecule type" value="Genomic_DNA"/>
</dbReference>
<dbReference type="InterPro" id="IPR029058">
    <property type="entry name" value="AB_hydrolase_fold"/>
</dbReference>
<dbReference type="GO" id="GO:0006508">
    <property type="term" value="P:proteolysis"/>
    <property type="evidence" value="ECO:0007669"/>
    <property type="project" value="InterPro"/>
</dbReference>
<dbReference type="PANTHER" id="PTHR40111:SF1">
    <property type="entry name" value="CEPHALOSPORIN-C DEACETYLASE"/>
    <property type="match status" value="1"/>
</dbReference>
<dbReference type="Gene3D" id="3.40.50.1820">
    <property type="entry name" value="alpha/beta hydrolase"/>
    <property type="match status" value="1"/>
</dbReference>
<dbReference type="Pfam" id="PF05448">
    <property type="entry name" value="AXE1"/>
    <property type="match status" value="1"/>
</dbReference>
<dbReference type="InterPro" id="IPR002471">
    <property type="entry name" value="Pept_S9_AS"/>
</dbReference>
<dbReference type="SUPFAM" id="SSF53474">
    <property type="entry name" value="alpha/beta-Hydrolases"/>
    <property type="match status" value="1"/>
</dbReference>
<dbReference type="Proteomes" id="UP000322159">
    <property type="component" value="Chromosome"/>
</dbReference>
<gene>
    <name evidence="5" type="ORF">FLP23_02410</name>
</gene>
<feature type="active site" description="Nucleophile" evidence="2">
    <location>
        <position position="187"/>
    </location>
</feature>
<dbReference type="PROSITE" id="PS00708">
    <property type="entry name" value="PRO_ENDOPEP_SER"/>
    <property type="match status" value="1"/>
</dbReference>
<evidence type="ECO:0000313" key="6">
    <source>
        <dbReference type="Proteomes" id="UP000322159"/>
    </source>
</evidence>
<dbReference type="GO" id="GO:0004252">
    <property type="term" value="F:serine-type endopeptidase activity"/>
    <property type="evidence" value="ECO:0007669"/>
    <property type="project" value="InterPro"/>
</dbReference>
<dbReference type="InterPro" id="IPR039069">
    <property type="entry name" value="CE7"/>
</dbReference>
<dbReference type="GO" id="GO:0052689">
    <property type="term" value="F:carboxylic ester hydrolase activity"/>
    <property type="evidence" value="ECO:0007669"/>
    <property type="project" value="TreeGrafter"/>
</dbReference>
<feature type="domain" description="Acetyl xylan esterase" evidence="4">
    <location>
        <begin position="1"/>
        <end position="317"/>
    </location>
</feature>
<evidence type="ECO:0000256" key="3">
    <source>
        <dbReference type="PIRSR" id="PIRSR639069-2"/>
    </source>
</evidence>
<proteinExistence type="predicted"/>
<dbReference type="PANTHER" id="PTHR40111">
    <property type="entry name" value="CEPHALOSPORIN-C DEACETYLASE"/>
    <property type="match status" value="1"/>
</dbReference>
<dbReference type="AlphaFoldDB" id="A0A5C1Y6V8"/>
<sequence>MPRFDLPAEQLRAYTPDVAEPDDFDAFWRAGIDAARAAGGDVIRTPSPGPLLTAEVFDVTFPGFAGDPVRAWLVLPRGIPRPLPAVVEFVGYGRGRGLPHERLHWPTAGYAQLIVDTRGQGGQWGTGGATPDPHGAGPATPGYLTRGIEDPAAYYYRRVFVDAVRAVDAIRAIPEVDAARIAVTGNSQGGLIAIAAAGLSEFVAAALPTAPVLCDVQRVIGLTGEDPHAEIARYLSVQREATEQVFRTLSYIDGVNLAKRATAPALFGCGHFDTIAPPSGVYAAHNHWAGEHELIDYPWNGHEGGEGLHWTRQAAWLGARFGVTGSGAGA</sequence>
<organism evidence="5 6">
    <name type="scientific">Protaetiibacter larvae</name>
    <dbReference type="NCBI Taxonomy" id="2592654"/>
    <lineage>
        <taxon>Bacteria</taxon>
        <taxon>Bacillati</taxon>
        <taxon>Actinomycetota</taxon>
        <taxon>Actinomycetes</taxon>
        <taxon>Micrococcales</taxon>
        <taxon>Microbacteriaceae</taxon>
        <taxon>Protaetiibacter</taxon>
    </lineage>
</organism>
<accession>A0A5C1Y6V8</accession>
<feature type="active site" description="Charge relay system" evidence="2">
    <location>
        <position position="302"/>
    </location>
</feature>
<dbReference type="RefSeq" id="WP_149324396.1">
    <property type="nucleotide sequence ID" value="NZ_CP043504.1"/>
</dbReference>
<keyword evidence="1" id="KW-0378">Hydrolase</keyword>
<name>A0A5C1Y6V8_9MICO</name>